<keyword evidence="2" id="KW-0813">Transport</keyword>
<keyword evidence="4 7" id="KW-0812">Transmembrane</keyword>
<dbReference type="EMBL" id="OCNF01000015">
    <property type="protein sequence ID" value="SOD69365.1"/>
    <property type="molecule type" value="Genomic_DNA"/>
</dbReference>
<keyword evidence="5 7" id="KW-1133">Transmembrane helix</keyword>
<dbReference type="OrthoDB" id="5297929at2"/>
<evidence type="ECO:0000256" key="5">
    <source>
        <dbReference type="ARBA" id="ARBA00022989"/>
    </source>
</evidence>
<comment type="subcellular location">
    <subcellularLocation>
        <location evidence="1">Cell membrane</location>
        <topology evidence="1">Multi-pass membrane protein</topology>
    </subcellularLocation>
</comment>
<dbReference type="GO" id="GO:0005886">
    <property type="term" value="C:plasma membrane"/>
    <property type="evidence" value="ECO:0007669"/>
    <property type="project" value="UniProtKB-SubCell"/>
</dbReference>
<feature type="transmembrane region" description="Helical" evidence="7">
    <location>
        <begin position="12"/>
        <end position="29"/>
    </location>
</feature>
<gene>
    <name evidence="8" type="ORF">SAMN02746062_01640</name>
</gene>
<evidence type="ECO:0000256" key="6">
    <source>
        <dbReference type="ARBA" id="ARBA00023136"/>
    </source>
</evidence>
<dbReference type="GO" id="GO:0000041">
    <property type="term" value="P:transition metal ion transport"/>
    <property type="evidence" value="ECO:0007669"/>
    <property type="project" value="InterPro"/>
</dbReference>
<accession>A0A286EEN2</accession>
<evidence type="ECO:0000313" key="8">
    <source>
        <dbReference type="EMBL" id="SOD69365.1"/>
    </source>
</evidence>
<organism evidence="8 9">
    <name type="scientific">Alysiella filiformis DSM 16848</name>
    <dbReference type="NCBI Taxonomy" id="1120981"/>
    <lineage>
        <taxon>Bacteria</taxon>
        <taxon>Pseudomonadati</taxon>
        <taxon>Pseudomonadota</taxon>
        <taxon>Betaproteobacteria</taxon>
        <taxon>Neisseriales</taxon>
        <taxon>Neisseriaceae</taxon>
        <taxon>Alysiella</taxon>
    </lineage>
</organism>
<evidence type="ECO:0000256" key="4">
    <source>
        <dbReference type="ARBA" id="ARBA00022692"/>
    </source>
</evidence>
<dbReference type="Proteomes" id="UP000219669">
    <property type="component" value="Unassembled WGS sequence"/>
</dbReference>
<protein>
    <submittedName>
        <fullName evidence="8">Uncharacterized membrane protein</fullName>
    </submittedName>
</protein>
<keyword evidence="6 7" id="KW-0472">Membrane</keyword>
<evidence type="ECO:0000256" key="7">
    <source>
        <dbReference type="SAM" id="Phobius"/>
    </source>
</evidence>
<feature type="transmembrane region" description="Helical" evidence="7">
    <location>
        <begin position="137"/>
        <end position="163"/>
    </location>
</feature>
<dbReference type="Pfam" id="PF01891">
    <property type="entry name" value="CbiM"/>
    <property type="match status" value="1"/>
</dbReference>
<feature type="transmembrane region" description="Helical" evidence="7">
    <location>
        <begin position="183"/>
        <end position="204"/>
    </location>
</feature>
<keyword evidence="3" id="KW-1003">Cell membrane</keyword>
<feature type="transmembrane region" description="Helical" evidence="7">
    <location>
        <begin position="103"/>
        <end position="125"/>
    </location>
</feature>
<evidence type="ECO:0000256" key="1">
    <source>
        <dbReference type="ARBA" id="ARBA00004651"/>
    </source>
</evidence>
<proteinExistence type="predicted"/>
<name>A0A286EEN2_9NEIS</name>
<feature type="transmembrane region" description="Helical" evidence="7">
    <location>
        <begin position="64"/>
        <end position="97"/>
    </location>
</feature>
<evidence type="ECO:0000256" key="2">
    <source>
        <dbReference type="ARBA" id="ARBA00022448"/>
    </source>
</evidence>
<dbReference type="Gene3D" id="1.10.1760.20">
    <property type="match status" value="1"/>
</dbReference>
<evidence type="ECO:0000313" key="9">
    <source>
        <dbReference type="Proteomes" id="UP000219669"/>
    </source>
</evidence>
<sequence>MIFSSDWFHQYAMMLAWVLYVPVAMWCATRSPTPTAQQLAVAGTLSAFLWLLNVQVEAGQLSGMVYHLLGLNLATLMLGAPHAFLLGSAWVLAWGWARHGGDFVAVFALNAWAVALPSCLINALGRRWALAKLPKQVFVYIFINGFLSGALSMMATGVIVASLLHGAGVFSGSVAWGSAFPVFFLLTWGEAFLSGIAAAVCVAFKPELLGTFDDKIYLAKKANQIWR</sequence>
<keyword evidence="9" id="KW-1185">Reference proteome</keyword>
<dbReference type="AlphaFoldDB" id="A0A286EEN2"/>
<dbReference type="RefSeq" id="WP_097114652.1">
    <property type="nucleotide sequence ID" value="NZ_CP083931.1"/>
</dbReference>
<reference evidence="8 9" key="1">
    <citation type="submission" date="2017-09" db="EMBL/GenBank/DDBJ databases">
        <authorList>
            <person name="Ehlers B."/>
            <person name="Leendertz F.H."/>
        </authorList>
    </citation>
    <scope>NUCLEOTIDE SEQUENCE [LARGE SCALE GENOMIC DNA]</scope>
    <source>
        <strain evidence="8 9">DSM 16848</strain>
    </source>
</reference>
<feature type="transmembrane region" description="Helical" evidence="7">
    <location>
        <begin position="35"/>
        <end position="52"/>
    </location>
</feature>
<evidence type="ECO:0000256" key="3">
    <source>
        <dbReference type="ARBA" id="ARBA00022475"/>
    </source>
</evidence>
<dbReference type="InterPro" id="IPR002751">
    <property type="entry name" value="CbiM/NikMN"/>
</dbReference>